<dbReference type="EMBL" id="BGPR01017289">
    <property type="protein sequence ID" value="GBN75696.1"/>
    <property type="molecule type" value="Genomic_DNA"/>
</dbReference>
<proteinExistence type="predicted"/>
<protein>
    <submittedName>
        <fullName evidence="1">Uncharacterized protein</fullName>
    </submittedName>
</protein>
<evidence type="ECO:0000313" key="2">
    <source>
        <dbReference type="Proteomes" id="UP000499080"/>
    </source>
</evidence>
<keyword evidence="2" id="KW-1185">Reference proteome</keyword>
<feature type="non-terminal residue" evidence="1">
    <location>
        <position position="1"/>
    </location>
</feature>
<organism evidence="1 2">
    <name type="scientific">Araneus ventricosus</name>
    <name type="common">Orbweaver spider</name>
    <name type="synonym">Epeira ventricosa</name>
    <dbReference type="NCBI Taxonomy" id="182803"/>
    <lineage>
        <taxon>Eukaryota</taxon>
        <taxon>Metazoa</taxon>
        <taxon>Ecdysozoa</taxon>
        <taxon>Arthropoda</taxon>
        <taxon>Chelicerata</taxon>
        <taxon>Arachnida</taxon>
        <taxon>Araneae</taxon>
        <taxon>Araneomorphae</taxon>
        <taxon>Entelegynae</taxon>
        <taxon>Araneoidea</taxon>
        <taxon>Araneidae</taxon>
        <taxon>Araneus</taxon>
    </lineage>
</organism>
<sequence>YSVSSRTISGRKHFRDLIFVPELDTVKPLYNSHPPFRGTLAVLKRFDVTEYVLKYRIRNWSTEYVLEYRKRTGVQNMH</sequence>
<comment type="caution">
    <text evidence="1">The sequence shown here is derived from an EMBL/GenBank/DDBJ whole genome shotgun (WGS) entry which is preliminary data.</text>
</comment>
<reference evidence="1 2" key="1">
    <citation type="journal article" date="2019" name="Sci. Rep.">
        <title>Orb-weaving spider Araneus ventricosus genome elucidates the spidroin gene catalogue.</title>
        <authorList>
            <person name="Kono N."/>
            <person name="Nakamura H."/>
            <person name="Ohtoshi R."/>
            <person name="Moran D.A.P."/>
            <person name="Shinohara A."/>
            <person name="Yoshida Y."/>
            <person name="Fujiwara M."/>
            <person name="Mori M."/>
            <person name="Tomita M."/>
            <person name="Arakawa K."/>
        </authorList>
    </citation>
    <scope>NUCLEOTIDE SEQUENCE [LARGE SCALE GENOMIC DNA]</scope>
</reference>
<accession>A0A4Y2RJU0</accession>
<gene>
    <name evidence="1" type="ORF">AVEN_128595_1</name>
</gene>
<dbReference type="Proteomes" id="UP000499080">
    <property type="component" value="Unassembled WGS sequence"/>
</dbReference>
<dbReference type="AlphaFoldDB" id="A0A4Y2RJU0"/>
<name>A0A4Y2RJU0_ARAVE</name>
<evidence type="ECO:0000313" key="1">
    <source>
        <dbReference type="EMBL" id="GBN75696.1"/>
    </source>
</evidence>